<dbReference type="EMBL" id="BMPT01000023">
    <property type="protein sequence ID" value="GGM41569.1"/>
    <property type="molecule type" value="Genomic_DNA"/>
</dbReference>
<keyword evidence="3 6" id="KW-0133">Cell shape</keyword>
<dbReference type="PANTHER" id="PTHR30582:SF2">
    <property type="entry name" value="L,D-TRANSPEPTIDASE YCIB-RELATED"/>
    <property type="match status" value="1"/>
</dbReference>
<dbReference type="GO" id="GO:0016740">
    <property type="term" value="F:transferase activity"/>
    <property type="evidence" value="ECO:0007669"/>
    <property type="project" value="UniProtKB-KW"/>
</dbReference>
<dbReference type="RefSeq" id="WP_249359863.1">
    <property type="nucleotide sequence ID" value="NZ_JABEMG010000008.1"/>
</dbReference>
<evidence type="ECO:0000313" key="10">
    <source>
        <dbReference type="Proteomes" id="UP000655589"/>
    </source>
</evidence>
<reference evidence="9" key="2">
    <citation type="submission" date="2020-09" db="EMBL/GenBank/DDBJ databases">
        <authorList>
            <person name="Sun Q."/>
            <person name="Ohkuma M."/>
        </authorList>
    </citation>
    <scope>NUCLEOTIDE SEQUENCE</scope>
    <source>
        <strain evidence="9">JCM 3051</strain>
    </source>
</reference>
<name>A0A8H9GNN4_9MICO</name>
<dbReference type="SUPFAM" id="SSF47090">
    <property type="entry name" value="PGBD-like"/>
    <property type="match status" value="1"/>
</dbReference>
<dbReference type="Pfam" id="PF01471">
    <property type="entry name" value="PG_binding_1"/>
    <property type="match status" value="1"/>
</dbReference>
<dbReference type="InterPro" id="IPR036365">
    <property type="entry name" value="PGBD-like_sf"/>
</dbReference>
<dbReference type="InterPro" id="IPR036366">
    <property type="entry name" value="PGBDSf"/>
</dbReference>
<keyword evidence="5 6" id="KW-0961">Cell wall biogenesis/degradation</keyword>
<evidence type="ECO:0000256" key="3">
    <source>
        <dbReference type="ARBA" id="ARBA00022960"/>
    </source>
</evidence>
<comment type="caution">
    <text evidence="9">The sequence shown here is derived from an EMBL/GenBank/DDBJ whole genome shotgun (WGS) entry which is preliminary data.</text>
</comment>
<dbReference type="Gene3D" id="2.40.440.10">
    <property type="entry name" value="L,D-transpeptidase catalytic domain-like"/>
    <property type="match status" value="1"/>
</dbReference>
<keyword evidence="2" id="KW-0808">Transferase</keyword>
<dbReference type="GO" id="GO:0008360">
    <property type="term" value="P:regulation of cell shape"/>
    <property type="evidence" value="ECO:0007669"/>
    <property type="project" value="UniProtKB-UniRule"/>
</dbReference>
<evidence type="ECO:0000256" key="1">
    <source>
        <dbReference type="ARBA" id="ARBA00004752"/>
    </source>
</evidence>
<dbReference type="Gene3D" id="1.10.101.10">
    <property type="entry name" value="PGBD-like superfamily/PGBD"/>
    <property type="match status" value="1"/>
</dbReference>
<dbReference type="SUPFAM" id="SSF141523">
    <property type="entry name" value="L,D-transpeptidase catalytic domain-like"/>
    <property type="match status" value="1"/>
</dbReference>
<dbReference type="GO" id="GO:0071555">
    <property type="term" value="P:cell wall organization"/>
    <property type="evidence" value="ECO:0007669"/>
    <property type="project" value="UniProtKB-UniRule"/>
</dbReference>
<dbReference type="CDD" id="cd16913">
    <property type="entry name" value="YkuD_like"/>
    <property type="match status" value="1"/>
</dbReference>
<reference evidence="9" key="1">
    <citation type="journal article" date="2014" name="Int. J. Syst. Evol. Microbiol.">
        <title>Complete genome sequence of Corynebacterium casei LMG S-19264T (=DSM 44701T), isolated from a smear-ripened cheese.</title>
        <authorList>
            <consortium name="US DOE Joint Genome Institute (JGI-PGF)"/>
            <person name="Walter F."/>
            <person name="Albersmeier A."/>
            <person name="Kalinowski J."/>
            <person name="Ruckert C."/>
        </authorList>
    </citation>
    <scope>NUCLEOTIDE SEQUENCE</scope>
    <source>
        <strain evidence="9">JCM 3051</strain>
    </source>
</reference>
<dbReference type="InterPro" id="IPR005490">
    <property type="entry name" value="LD_TPept_cat_dom"/>
</dbReference>
<dbReference type="PROSITE" id="PS52029">
    <property type="entry name" value="LD_TPASE"/>
    <property type="match status" value="1"/>
</dbReference>
<keyword evidence="4 6" id="KW-0573">Peptidoglycan synthesis</keyword>
<evidence type="ECO:0000256" key="6">
    <source>
        <dbReference type="PROSITE-ProRule" id="PRU01373"/>
    </source>
</evidence>
<evidence type="ECO:0000313" key="9">
    <source>
        <dbReference type="EMBL" id="GGM41569.1"/>
    </source>
</evidence>
<dbReference type="InterPro" id="IPR050979">
    <property type="entry name" value="LD-transpeptidase"/>
</dbReference>
<feature type="domain" description="L,D-TPase catalytic" evidence="8">
    <location>
        <begin position="250"/>
        <end position="371"/>
    </location>
</feature>
<evidence type="ECO:0000256" key="4">
    <source>
        <dbReference type="ARBA" id="ARBA00022984"/>
    </source>
</evidence>
<dbReference type="Proteomes" id="UP000655589">
    <property type="component" value="Unassembled WGS sequence"/>
</dbReference>
<feature type="compositionally biased region" description="Acidic residues" evidence="7">
    <location>
        <begin position="145"/>
        <end position="157"/>
    </location>
</feature>
<feature type="compositionally biased region" description="Acidic residues" evidence="7">
    <location>
        <begin position="122"/>
        <end position="133"/>
    </location>
</feature>
<evidence type="ECO:0000256" key="2">
    <source>
        <dbReference type="ARBA" id="ARBA00022679"/>
    </source>
</evidence>
<dbReference type="UniPathway" id="UPA00219"/>
<protein>
    <recommendedName>
        <fullName evidence="8">L,D-TPase catalytic domain-containing protein</fullName>
    </recommendedName>
</protein>
<dbReference type="InterPro" id="IPR002477">
    <property type="entry name" value="Peptidoglycan-bd-like"/>
</dbReference>
<feature type="compositionally biased region" description="Low complexity" evidence="7">
    <location>
        <begin position="71"/>
        <end position="107"/>
    </location>
</feature>
<gene>
    <name evidence="9" type="ORF">GCM10010102_41390</name>
</gene>
<dbReference type="PANTHER" id="PTHR30582">
    <property type="entry name" value="L,D-TRANSPEPTIDASE"/>
    <property type="match status" value="1"/>
</dbReference>
<dbReference type="GO" id="GO:0018104">
    <property type="term" value="P:peptidoglycan-protein cross-linking"/>
    <property type="evidence" value="ECO:0007669"/>
    <property type="project" value="TreeGrafter"/>
</dbReference>
<organism evidence="9 10">
    <name type="scientific">Promicromonospora citrea</name>
    <dbReference type="NCBI Taxonomy" id="43677"/>
    <lineage>
        <taxon>Bacteria</taxon>
        <taxon>Bacillati</taxon>
        <taxon>Actinomycetota</taxon>
        <taxon>Actinomycetes</taxon>
        <taxon>Micrococcales</taxon>
        <taxon>Promicromonosporaceae</taxon>
        <taxon>Promicromonospora</taxon>
    </lineage>
</organism>
<feature type="active site" description="Proton donor/acceptor" evidence="6">
    <location>
        <position position="331"/>
    </location>
</feature>
<dbReference type="InterPro" id="IPR038063">
    <property type="entry name" value="Transpep_catalytic_dom"/>
</dbReference>
<comment type="pathway">
    <text evidence="1 6">Cell wall biogenesis; peptidoglycan biosynthesis.</text>
</comment>
<feature type="compositionally biased region" description="Gly residues" evidence="7">
    <location>
        <begin position="135"/>
        <end position="144"/>
    </location>
</feature>
<dbReference type="Pfam" id="PF03734">
    <property type="entry name" value="YkuD"/>
    <property type="match status" value="1"/>
</dbReference>
<accession>A0A8H9GNN4</accession>
<evidence type="ECO:0000259" key="8">
    <source>
        <dbReference type="PROSITE" id="PS52029"/>
    </source>
</evidence>
<feature type="active site" description="Nucleophile" evidence="6">
    <location>
        <position position="345"/>
    </location>
</feature>
<dbReference type="AlphaFoldDB" id="A0A8H9GNN4"/>
<dbReference type="GO" id="GO:0071972">
    <property type="term" value="F:peptidoglycan L,D-transpeptidase activity"/>
    <property type="evidence" value="ECO:0007669"/>
    <property type="project" value="TreeGrafter"/>
</dbReference>
<feature type="region of interest" description="Disordered" evidence="7">
    <location>
        <begin position="64"/>
        <end position="183"/>
    </location>
</feature>
<keyword evidence="10" id="KW-1185">Reference proteome</keyword>
<dbReference type="GO" id="GO:0005576">
    <property type="term" value="C:extracellular region"/>
    <property type="evidence" value="ECO:0007669"/>
    <property type="project" value="TreeGrafter"/>
</dbReference>
<sequence length="371" mass="38152">MRVMQRVMRVRHTGTDRTAAEQARAGQGRTARVEVRGAAPTGARVLGALGAVVLTAGFLTACGDGEEPSDAEGTGSSAPTTSAPAQSAPAESPSASPSDNPSAEPEATPSATPSDDAGQDGQDGDAGSDEPGDDATGGGPGQGDEQGDEQGGTEDGENGGRGDGKDEEPEEPDHLAYGTSGERVSALQERLQDLGYFITSVDGSFGSETQQAVFALQKAGGLYRDGVVGARTEGAAEDGVVPRARTSSGKAIEIDIDRQLVLAVEDGRVVRIINASSGNGETYEARGNRYTAYTPRGSFAVYRQVNGMHSSTLELGDMWRPLFFTGGIALHGSASVPAFPASHGCVRVSNSAMDWVRDSWGATTGTPVVVY</sequence>
<evidence type="ECO:0000256" key="5">
    <source>
        <dbReference type="ARBA" id="ARBA00023316"/>
    </source>
</evidence>
<evidence type="ECO:0000256" key="7">
    <source>
        <dbReference type="SAM" id="MobiDB-lite"/>
    </source>
</evidence>
<proteinExistence type="predicted"/>